<keyword evidence="3" id="KW-1185">Reference proteome</keyword>
<dbReference type="PANTHER" id="PTHR38342">
    <property type="entry name" value="SLR5037 PROTEIN"/>
    <property type="match status" value="1"/>
</dbReference>
<reference evidence="2 3" key="1">
    <citation type="submission" date="2018-05" db="EMBL/GenBank/DDBJ databases">
        <title>Chitinophaga sp. K3CV102501T nov., isolated from isolated from a monsoon evergreen broad-leaved forest soil.</title>
        <authorList>
            <person name="Lv Y."/>
        </authorList>
    </citation>
    <scope>NUCLEOTIDE SEQUENCE [LARGE SCALE GENOMIC DNA]</scope>
    <source>
        <strain evidence="2 3">GDMCC 1.1325</strain>
    </source>
</reference>
<comment type="caution">
    <text evidence="2">The sequence shown here is derived from an EMBL/GenBank/DDBJ whole genome shotgun (WGS) entry which is preliminary data.</text>
</comment>
<dbReference type="Gene3D" id="3.30.310.70">
    <property type="entry name" value="TT1751-like domain"/>
    <property type="match status" value="1"/>
</dbReference>
<gene>
    <name evidence="2" type="ORF">DF182_08905</name>
</gene>
<dbReference type="Pfam" id="PF03625">
    <property type="entry name" value="DUF302"/>
    <property type="match status" value="1"/>
</dbReference>
<evidence type="ECO:0000313" key="2">
    <source>
        <dbReference type="EMBL" id="RBL92679.1"/>
    </source>
</evidence>
<protein>
    <recommendedName>
        <fullName evidence="1">DUF302 domain-containing protein</fullName>
    </recommendedName>
</protein>
<dbReference type="Proteomes" id="UP000253410">
    <property type="component" value="Unassembled WGS sequence"/>
</dbReference>
<dbReference type="OrthoDB" id="9799367at2"/>
<feature type="domain" description="DUF302" evidence="1">
    <location>
        <begin position="53"/>
        <end position="113"/>
    </location>
</feature>
<organism evidence="2 3">
    <name type="scientific">Chitinophaga flava</name>
    <dbReference type="NCBI Taxonomy" id="2259036"/>
    <lineage>
        <taxon>Bacteria</taxon>
        <taxon>Pseudomonadati</taxon>
        <taxon>Bacteroidota</taxon>
        <taxon>Chitinophagia</taxon>
        <taxon>Chitinophagales</taxon>
        <taxon>Chitinophagaceae</taxon>
        <taxon>Chitinophaga</taxon>
    </lineage>
</organism>
<name>A0A365Y260_9BACT</name>
<dbReference type="AlphaFoldDB" id="A0A365Y260"/>
<dbReference type="CDD" id="cd14797">
    <property type="entry name" value="DUF302"/>
    <property type="match status" value="1"/>
</dbReference>
<sequence length="150" mass="16881">MKTILILLTMIFRHASADDSQHGRYISLYSFEQTVDRLKTVLKEKNIKVFCIIDHAGEATQAGLDLRPTRLFIIGNPKVGTALMQEDQETGIDLPLKVLVYSDKDGHTIVLYKKLLPIADARQLKNTHKVAATIDSSMNVLIKHVSQERP</sequence>
<dbReference type="InterPro" id="IPR005180">
    <property type="entry name" value="DUF302"/>
</dbReference>
<evidence type="ECO:0000313" key="3">
    <source>
        <dbReference type="Proteomes" id="UP000253410"/>
    </source>
</evidence>
<dbReference type="SUPFAM" id="SSF103247">
    <property type="entry name" value="TT1751-like"/>
    <property type="match status" value="1"/>
</dbReference>
<dbReference type="EMBL" id="QFFJ01000001">
    <property type="protein sequence ID" value="RBL92679.1"/>
    <property type="molecule type" value="Genomic_DNA"/>
</dbReference>
<dbReference type="PANTHER" id="PTHR38342:SF2">
    <property type="entry name" value="INNER MEMBRANE OR EXPORTED"/>
    <property type="match status" value="1"/>
</dbReference>
<proteinExistence type="predicted"/>
<evidence type="ECO:0000259" key="1">
    <source>
        <dbReference type="Pfam" id="PF03625"/>
    </source>
</evidence>
<dbReference type="InterPro" id="IPR035923">
    <property type="entry name" value="TT1751-like_sf"/>
</dbReference>
<accession>A0A365Y260</accession>